<dbReference type="Gene3D" id="3.30.370.10">
    <property type="entry name" value="Barstar-like"/>
    <property type="match status" value="1"/>
</dbReference>
<proteinExistence type="predicted"/>
<dbReference type="KEGG" id="sphe:GFH32_09500"/>
<dbReference type="InterPro" id="IPR035905">
    <property type="entry name" value="Barstar-like_sf"/>
</dbReference>
<dbReference type="EMBL" id="CP045652">
    <property type="protein sequence ID" value="QGA26545.1"/>
    <property type="molecule type" value="Genomic_DNA"/>
</dbReference>
<gene>
    <name evidence="1" type="ORF">GFH32_09500</name>
</gene>
<organism evidence="1 2">
    <name type="scientific">Sphingobacterium zhuxiongii</name>
    <dbReference type="NCBI Taxonomy" id="2662364"/>
    <lineage>
        <taxon>Bacteria</taxon>
        <taxon>Pseudomonadati</taxon>
        <taxon>Bacteroidota</taxon>
        <taxon>Sphingobacteriia</taxon>
        <taxon>Sphingobacteriales</taxon>
        <taxon>Sphingobacteriaceae</taxon>
        <taxon>Sphingobacterium</taxon>
    </lineage>
</organism>
<keyword evidence="2" id="KW-1185">Reference proteome</keyword>
<dbReference type="AlphaFoldDB" id="A0A5Q0Q9C4"/>
<dbReference type="RefSeq" id="WP_153511394.1">
    <property type="nucleotide sequence ID" value="NZ_CP045652.1"/>
</dbReference>
<name>A0A5Q0Q9C4_9SPHI</name>
<dbReference type="Proteomes" id="UP000326921">
    <property type="component" value="Chromosome"/>
</dbReference>
<reference evidence="1 2" key="1">
    <citation type="submission" date="2019-10" db="EMBL/GenBank/DDBJ databases">
        <authorList>
            <person name="Dong K."/>
        </authorList>
    </citation>
    <scope>NUCLEOTIDE SEQUENCE [LARGE SCALE GENOMIC DNA]</scope>
    <source>
        <strain evidence="2">dk4302</strain>
    </source>
</reference>
<protein>
    <submittedName>
        <fullName evidence="1">Ribonuclease inhibitor</fullName>
    </submittedName>
</protein>
<evidence type="ECO:0000313" key="2">
    <source>
        <dbReference type="Proteomes" id="UP000326921"/>
    </source>
</evidence>
<sequence>MEKEIILNGFLIHDKQSLFEEINRVLMANEDWEIGESLDALSDILYGGVGIIKGSEPIRLEWKNFAENERCFGKTFTIKFYKEKLQHPEIFNSKLLHEKILELKHNQGQTYMQMILEIIAEHPHIKLVKT</sequence>
<accession>A0A5Q0Q9C4</accession>
<evidence type="ECO:0000313" key="1">
    <source>
        <dbReference type="EMBL" id="QGA26545.1"/>
    </source>
</evidence>
<dbReference type="SUPFAM" id="SSF52038">
    <property type="entry name" value="Barstar-related"/>
    <property type="match status" value="1"/>
</dbReference>